<feature type="region of interest" description="Disordered" evidence="1">
    <location>
        <begin position="120"/>
        <end position="148"/>
    </location>
</feature>
<gene>
    <name evidence="2" type="ORF">AB1Y20_017000</name>
</gene>
<evidence type="ECO:0000313" key="3">
    <source>
        <dbReference type="Proteomes" id="UP001515480"/>
    </source>
</evidence>
<keyword evidence="3" id="KW-1185">Reference proteome</keyword>
<comment type="caution">
    <text evidence="2">The sequence shown here is derived from an EMBL/GenBank/DDBJ whole genome shotgun (WGS) entry which is preliminary data.</text>
</comment>
<dbReference type="Proteomes" id="UP001515480">
    <property type="component" value="Unassembled WGS sequence"/>
</dbReference>
<dbReference type="EMBL" id="JBGBPQ010000033">
    <property type="protein sequence ID" value="KAL1495134.1"/>
    <property type="molecule type" value="Genomic_DNA"/>
</dbReference>
<name>A0AB34IB62_PRYPA</name>
<protein>
    <submittedName>
        <fullName evidence="2">Uncharacterized protein</fullName>
    </submittedName>
</protein>
<feature type="compositionally biased region" description="Low complexity" evidence="1">
    <location>
        <begin position="122"/>
        <end position="143"/>
    </location>
</feature>
<proteinExistence type="predicted"/>
<evidence type="ECO:0000256" key="1">
    <source>
        <dbReference type="SAM" id="MobiDB-lite"/>
    </source>
</evidence>
<reference evidence="2 3" key="1">
    <citation type="journal article" date="2024" name="Science">
        <title>Giant polyketide synthase enzymes in the biosynthesis of giant marine polyether toxins.</title>
        <authorList>
            <person name="Fallon T.R."/>
            <person name="Shende V.V."/>
            <person name="Wierzbicki I.H."/>
            <person name="Pendleton A.L."/>
            <person name="Watervoot N.F."/>
            <person name="Auber R.P."/>
            <person name="Gonzalez D.J."/>
            <person name="Wisecaver J.H."/>
            <person name="Moore B.S."/>
        </authorList>
    </citation>
    <scope>NUCLEOTIDE SEQUENCE [LARGE SCALE GENOMIC DNA]</scope>
    <source>
        <strain evidence="2 3">12B1</strain>
    </source>
</reference>
<organism evidence="2 3">
    <name type="scientific">Prymnesium parvum</name>
    <name type="common">Toxic golden alga</name>
    <dbReference type="NCBI Taxonomy" id="97485"/>
    <lineage>
        <taxon>Eukaryota</taxon>
        <taxon>Haptista</taxon>
        <taxon>Haptophyta</taxon>
        <taxon>Prymnesiophyceae</taxon>
        <taxon>Prymnesiales</taxon>
        <taxon>Prymnesiaceae</taxon>
        <taxon>Prymnesium</taxon>
    </lineage>
</organism>
<sequence>MAMNSTEVQEELQLRAEYFDSFCSAAEERASAMEPAAITAILNSLSIKPPHREAVVVKETSRRRPRFFYDPAVYAAISGGLPRLSLTRSTAAQSSSIPGALPELARALLASFDYQNDVRGHAGASSSEDAGPSSAGADADGTSYEGAVETTPFPTNALALLGLDVIPRTEDEWEQILANVEPSASVEQAKQEICAYLRAMQQIINRTATRPGKRRHGN</sequence>
<accession>A0AB34IB62</accession>
<dbReference type="AlphaFoldDB" id="A0AB34IB62"/>
<evidence type="ECO:0000313" key="2">
    <source>
        <dbReference type="EMBL" id="KAL1495134.1"/>
    </source>
</evidence>